<dbReference type="EMBL" id="JADIIN010000068">
    <property type="protein sequence ID" value="MBF4469453.1"/>
    <property type="molecule type" value="Genomic_DNA"/>
</dbReference>
<dbReference type="AlphaFoldDB" id="A0A843AHS4"/>
<accession>A0A843AHS4</accession>
<dbReference type="RefSeq" id="WP_278523957.1">
    <property type="nucleotide sequence ID" value="NZ_JADIIN010000068.1"/>
</dbReference>
<evidence type="ECO:0000313" key="1">
    <source>
        <dbReference type="EMBL" id="MBF4469453.1"/>
    </source>
</evidence>
<gene>
    <name evidence="1" type="ORF">ISP01_08635</name>
</gene>
<comment type="caution">
    <text evidence="1">The sequence shown here is derived from an EMBL/GenBank/DDBJ whole genome shotgun (WGS) entry which is preliminary data.</text>
</comment>
<organism evidence="1 2">
    <name type="scientific">Methanobrevibacter arboriphilus</name>
    <dbReference type="NCBI Taxonomy" id="39441"/>
    <lineage>
        <taxon>Archaea</taxon>
        <taxon>Methanobacteriati</taxon>
        <taxon>Methanobacteriota</taxon>
        <taxon>Methanomada group</taxon>
        <taxon>Methanobacteria</taxon>
        <taxon>Methanobacteriales</taxon>
        <taxon>Methanobacteriaceae</taxon>
        <taxon>Methanobrevibacter</taxon>
    </lineage>
</organism>
<sequence length="210" mass="24641">MKFKEFLEITSKDNIVETIFDLNKNLYKLKKEQMENRLKLEKMELNIRDKRFELIKNIDWKKLEITNEPGRNAHIKPILEKDQIAIDELRYTIKKLDLTISNLRRELNLCDHIISKYDSIILDKVEVGEPDFEIPNEFTTGDKITKNTGLGDPKASQWIAQAKQYLLDNKENVTIEKIKELALNDLNDPESVINKDSFNKIIKQLQIEGI</sequence>
<protein>
    <submittedName>
        <fullName evidence="1">Uncharacterized protein</fullName>
    </submittedName>
</protein>
<reference evidence="1" key="1">
    <citation type="submission" date="2020-10" db="EMBL/GenBank/DDBJ databases">
        <title>Dehalococcoides mccartyi of a TCE/Cr reducing biochatode.</title>
        <authorList>
            <person name="Matturro B."/>
        </authorList>
    </citation>
    <scope>NUCLEOTIDE SEQUENCE</scope>
    <source>
        <strain evidence="1">Bin4</strain>
    </source>
</reference>
<evidence type="ECO:0000313" key="2">
    <source>
        <dbReference type="Proteomes" id="UP000658733"/>
    </source>
</evidence>
<dbReference type="Proteomes" id="UP000658733">
    <property type="component" value="Unassembled WGS sequence"/>
</dbReference>
<name>A0A843AHS4_METAZ</name>
<proteinExistence type="predicted"/>